<dbReference type="InterPro" id="IPR049577">
    <property type="entry name" value="GMPP_N"/>
</dbReference>
<evidence type="ECO:0000313" key="24">
    <source>
        <dbReference type="EMBL" id="TDQ37551.1"/>
    </source>
</evidence>
<evidence type="ECO:0000256" key="9">
    <source>
        <dbReference type="ARBA" id="ARBA00022679"/>
    </source>
</evidence>
<dbReference type="PANTHER" id="PTHR46390">
    <property type="entry name" value="MANNOSE-1-PHOSPHATE GUANYLYLTRANSFERASE"/>
    <property type="match status" value="1"/>
</dbReference>
<keyword evidence="10 24" id="KW-0548">Nucleotidyltransferase</keyword>
<comment type="catalytic activity">
    <reaction evidence="1">
        <text>D-mannose 6-phosphate = D-fructose 6-phosphate</text>
        <dbReference type="Rhea" id="RHEA:12356"/>
        <dbReference type="ChEBI" id="CHEBI:58735"/>
        <dbReference type="ChEBI" id="CHEBI:61527"/>
        <dbReference type="EC" id="5.3.1.8"/>
    </reaction>
</comment>
<evidence type="ECO:0000256" key="6">
    <source>
        <dbReference type="ARBA" id="ARBA00011245"/>
    </source>
</evidence>
<evidence type="ECO:0000256" key="12">
    <source>
        <dbReference type="ARBA" id="ARBA00022841"/>
    </source>
</evidence>
<proteinExistence type="inferred from homology"/>
<dbReference type="SUPFAM" id="SSF51182">
    <property type="entry name" value="RmlC-like cupins"/>
    <property type="match status" value="1"/>
</dbReference>
<evidence type="ECO:0000259" key="22">
    <source>
        <dbReference type="Pfam" id="PF01050"/>
    </source>
</evidence>
<dbReference type="EC" id="5.3.1.8" evidence="7"/>
<comment type="cofactor">
    <cofactor evidence="2">
        <name>Co(2+)</name>
        <dbReference type="ChEBI" id="CHEBI:48828"/>
    </cofactor>
</comment>
<dbReference type="GO" id="GO:0004475">
    <property type="term" value="F:mannose-1-phosphate guanylyltransferase (GTP) activity"/>
    <property type="evidence" value="ECO:0007669"/>
    <property type="project" value="UniProtKB-EC"/>
</dbReference>
<evidence type="ECO:0000256" key="20">
    <source>
        <dbReference type="RuleBase" id="RU004190"/>
    </source>
</evidence>
<evidence type="ECO:0000256" key="5">
    <source>
        <dbReference type="ARBA" id="ARBA00006115"/>
    </source>
</evidence>
<evidence type="ECO:0000256" key="8">
    <source>
        <dbReference type="ARBA" id="ARBA00012387"/>
    </source>
</evidence>
<evidence type="ECO:0000256" key="3">
    <source>
        <dbReference type="ARBA" id="ARBA00004666"/>
    </source>
</evidence>
<evidence type="ECO:0000256" key="7">
    <source>
        <dbReference type="ARBA" id="ARBA00011956"/>
    </source>
</evidence>
<dbReference type="InterPro" id="IPR051161">
    <property type="entry name" value="Mannose-6P_isomerase_type2"/>
</dbReference>
<keyword evidence="11" id="KW-0547">Nucleotide-binding</keyword>
<dbReference type="GO" id="GO:0042121">
    <property type="term" value="P:alginic acid biosynthetic process"/>
    <property type="evidence" value="ECO:0007669"/>
    <property type="project" value="UniProtKB-KW"/>
</dbReference>
<feature type="domain" description="MannoseP isomerase/GMP-like beta-helix" evidence="23">
    <location>
        <begin position="301"/>
        <end position="355"/>
    </location>
</feature>
<comment type="subunit">
    <text evidence="6">Monomer.</text>
</comment>
<dbReference type="InterPro" id="IPR054566">
    <property type="entry name" value="ManC/GMP-like_b-helix"/>
</dbReference>
<keyword evidence="9 24" id="KW-0808">Transferase</keyword>
<dbReference type="InterPro" id="IPR011051">
    <property type="entry name" value="RmlC_Cupin_sf"/>
</dbReference>
<keyword evidence="13" id="KW-0342">GTP-binding</keyword>
<dbReference type="Gene3D" id="2.60.120.10">
    <property type="entry name" value="Jelly Rolls"/>
    <property type="match status" value="1"/>
</dbReference>
<dbReference type="GO" id="GO:0005525">
    <property type="term" value="F:GTP binding"/>
    <property type="evidence" value="ECO:0007669"/>
    <property type="project" value="UniProtKB-KW"/>
</dbReference>
<accession>A0A4R6TVU1</accession>
<dbReference type="UniPathway" id="UPA00126">
    <property type="reaction ID" value="UER00930"/>
</dbReference>
<sequence length="484" mass="53699">MSSNLVPCIIAGGSGTRLWPVSRYTMPKPFIRLHDDETLLQKTLRRAAAVTDSGKLLTVVNRELLFRFLDDYRALQLQEDCELVLEPFGRNTAAAVLLCALRVRELCGGQAQLLVLPADHLIQDEPAFAEAVRRAQELAGQGYLVTFGLQPEYPETGFGYIRTGDALGEAGYQVAEFLEKPELELAQEFVASGSHLWNSGMFCMSVDTLLTEAERYVPSLLQSVEACWQQGQHASGQDYEQVELDAETFAMVEDVSIDIALMERSDRVAVVPCRLGWSDIGSWQAVSSLAPADEQGNRIQGEVILHDTRNCYIDSPSRLTAAVGVEGLMVVDTPDALLIAHEDRSQEVKVIAERLKEKGHPAFLGHLTTVRPWGTYTVLRDDDGYKIKRIVVKPGASLSLQAHHHRSEHWIVVSGTAEVVNGEHSFLLRTNESTFIRIGEKHRLSNPGLIELVLIEVQCGEYLGEDDIVRYEDVYGRDTSGEPV</sequence>
<comment type="caution">
    <text evidence="24">The sequence shown here is derived from an EMBL/GenBank/DDBJ whole genome shotgun (WGS) entry which is preliminary data.</text>
</comment>
<comment type="pathway">
    <text evidence="3">Nucleotide-sugar biosynthesis; GDP-alpha-D-mannose biosynthesis; alpha-D-mannose 1-phosphate from D-fructose 6-phosphate: step 1/2.</text>
</comment>
<evidence type="ECO:0000256" key="14">
    <source>
        <dbReference type="ARBA" id="ARBA00023235"/>
    </source>
</evidence>
<evidence type="ECO:0000256" key="15">
    <source>
        <dbReference type="ARBA" id="ARBA00023268"/>
    </source>
</evidence>
<evidence type="ECO:0000256" key="19">
    <source>
        <dbReference type="ARBA" id="ARBA00067387"/>
    </source>
</evidence>
<dbReference type="OrthoDB" id="9806359at2"/>
<dbReference type="AlphaFoldDB" id="A0A4R6TVU1"/>
<keyword evidence="16" id="KW-0170">Cobalt</keyword>
<dbReference type="FunFam" id="3.90.550.10:FF:000046">
    <property type="entry name" value="Mannose-1-phosphate guanylyltransferase (GDP)"/>
    <property type="match status" value="1"/>
</dbReference>
<dbReference type="SUPFAM" id="SSF53448">
    <property type="entry name" value="Nucleotide-diphospho-sugar transferases"/>
    <property type="match status" value="1"/>
</dbReference>
<dbReference type="Pfam" id="PF00483">
    <property type="entry name" value="NTP_transferase"/>
    <property type="match status" value="1"/>
</dbReference>
<dbReference type="Gene3D" id="3.90.550.10">
    <property type="entry name" value="Spore Coat Polysaccharide Biosynthesis Protein SpsA, Chain A"/>
    <property type="match status" value="1"/>
</dbReference>
<dbReference type="InterPro" id="IPR029044">
    <property type="entry name" value="Nucleotide-diphossugar_trans"/>
</dbReference>
<dbReference type="Proteomes" id="UP000294575">
    <property type="component" value="Unassembled WGS sequence"/>
</dbReference>
<comment type="pathway">
    <text evidence="4">Nucleotide-sugar biosynthesis; GDP-alpha-D-mannose biosynthesis; GDP-alpha-D-mannose from alpha-D-mannose 1-phosphate (GTP route): step 1/1.</text>
</comment>
<feature type="domain" description="Mannose-6-phosphate isomerase type II C-terminal" evidence="22">
    <location>
        <begin position="365"/>
        <end position="473"/>
    </location>
</feature>
<evidence type="ECO:0000259" key="23">
    <source>
        <dbReference type="Pfam" id="PF22640"/>
    </source>
</evidence>
<evidence type="ECO:0000256" key="17">
    <source>
        <dbReference type="ARBA" id="ARBA00047343"/>
    </source>
</evidence>
<dbReference type="CDD" id="cd02213">
    <property type="entry name" value="cupin_PMI_typeII_C"/>
    <property type="match status" value="1"/>
</dbReference>
<comment type="function">
    <text evidence="18">Produces a precursor for alginate polymerization. The alginate layer provides a protective barrier against host immune defenses and antibiotics.</text>
</comment>
<name>A0A4R6TVU1_9GAMM</name>
<dbReference type="GO" id="GO:0009298">
    <property type="term" value="P:GDP-mannose biosynthetic process"/>
    <property type="evidence" value="ECO:0007669"/>
    <property type="project" value="UniProtKB-UniPathway"/>
</dbReference>
<feature type="domain" description="Nucleotidyl transferase" evidence="21">
    <location>
        <begin position="7"/>
        <end position="294"/>
    </location>
</feature>
<dbReference type="PANTHER" id="PTHR46390:SF1">
    <property type="entry name" value="MANNOSE-1-PHOSPHATE GUANYLYLTRANSFERASE"/>
    <property type="match status" value="1"/>
</dbReference>
<dbReference type="EC" id="2.7.7.13" evidence="8"/>
<evidence type="ECO:0000256" key="4">
    <source>
        <dbReference type="ARBA" id="ARBA00004823"/>
    </source>
</evidence>
<dbReference type="EMBL" id="SNYK01000007">
    <property type="protein sequence ID" value="TDQ37551.1"/>
    <property type="molecule type" value="Genomic_DNA"/>
</dbReference>
<dbReference type="RefSeq" id="WP_101495682.1">
    <property type="nucleotide sequence ID" value="NZ_LNJZ01000002.1"/>
</dbReference>
<dbReference type="InterPro" id="IPR006375">
    <property type="entry name" value="Man1P_GuaTrfase/Man6P_Isoase"/>
</dbReference>
<evidence type="ECO:0000256" key="16">
    <source>
        <dbReference type="ARBA" id="ARBA00023285"/>
    </source>
</evidence>
<keyword evidence="15" id="KW-0511">Multifunctional enzyme</keyword>
<keyword evidence="25" id="KW-1185">Reference proteome</keyword>
<evidence type="ECO:0000256" key="1">
    <source>
        <dbReference type="ARBA" id="ARBA00000757"/>
    </source>
</evidence>
<protein>
    <recommendedName>
        <fullName evidence="19">Alginate biosynthesis protein AlgA</fullName>
        <ecNumber evidence="8">2.7.7.13</ecNumber>
        <ecNumber evidence="7">5.3.1.8</ecNumber>
    </recommendedName>
</protein>
<dbReference type="NCBIfam" id="TIGR01479">
    <property type="entry name" value="GMP_PMI"/>
    <property type="match status" value="1"/>
</dbReference>
<dbReference type="InterPro" id="IPR001538">
    <property type="entry name" value="Man6P_isomerase-2_C"/>
</dbReference>
<dbReference type="Pfam" id="PF22640">
    <property type="entry name" value="ManC_GMP_beta-helix"/>
    <property type="match status" value="1"/>
</dbReference>
<evidence type="ECO:0000313" key="25">
    <source>
        <dbReference type="Proteomes" id="UP000294575"/>
    </source>
</evidence>
<dbReference type="InterPro" id="IPR014710">
    <property type="entry name" value="RmlC-like_jellyroll"/>
</dbReference>
<keyword evidence="14 24" id="KW-0413">Isomerase</keyword>
<evidence type="ECO:0000256" key="13">
    <source>
        <dbReference type="ARBA" id="ARBA00023134"/>
    </source>
</evidence>
<evidence type="ECO:0000256" key="2">
    <source>
        <dbReference type="ARBA" id="ARBA00001941"/>
    </source>
</evidence>
<organism evidence="24 25">
    <name type="scientific">Thiopseudomonas denitrificans</name>
    <dbReference type="NCBI Taxonomy" id="1501432"/>
    <lineage>
        <taxon>Bacteria</taxon>
        <taxon>Pseudomonadati</taxon>
        <taxon>Pseudomonadota</taxon>
        <taxon>Gammaproteobacteria</taxon>
        <taxon>Pseudomonadales</taxon>
        <taxon>Pseudomonadaceae</taxon>
        <taxon>Thiopseudomonas</taxon>
    </lineage>
</organism>
<evidence type="ECO:0000259" key="21">
    <source>
        <dbReference type="Pfam" id="PF00483"/>
    </source>
</evidence>
<evidence type="ECO:0000256" key="18">
    <source>
        <dbReference type="ARBA" id="ARBA00057590"/>
    </source>
</evidence>
<dbReference type="FunFam" id="2.60.120.10:FF:000032">
    <property type="entry name" value="Mannose-1-phosphate guanylyltransferase/mannose-6-phosphate isomerase"/>
    <property type="match status" value="1"/>
</dbReference>
<comment type="similarity">
    <text evidence="5 20">Belongs to the mannose-6-phosphate isomerase type 2 family.</text>
</comment>
<gene>
    <name evidence="24" type="ORF">DFQ45_10756</name>
</gene>
<evidence type="ECO:0000256" key="10">
    <source>
        <dbReference type="ARBA" id="ARBA00022695"/>
    </source>
</evidence>
<dbReference type="GO" id="GO:0004476">
    <property type="term" value="F:mannose-6-phosphate isomerase activity"/>
    <property type="evidence" value="ECO:0007669"/>
    <property type="project" value="UniProtKB-EC"/>
</dbReference>
<evidence type="ECO:0000256" key="11">
    <source>
        <dbReference type="ARBA" id="ARBA00022741"/>
    </source>
</evidence>
<keyword evidence="12" id="KW-0016">Alginate biosynthesis</keyword>
<reference evidence="24 25" key="1">
    <citation type="submission" date="2019-03" db="EMBL/GenBank/DDBJ databases">
        <title>Genomic Encyclopedia of Type Strains, Phase IV (KMG-IV): sequencing the most valuable type-strain genomes for metagenomic binning, comparative biology and taxonomic classification.</title>
        <authorList>
            <person name="Goeker M."/>
        </authorList>
    </citation>
    <scope>NUCLEOTIDE SEQUENCE [LARGE SCALE GENOMIC DNA]</scope>
    <source>
        <strain evidence="24 25">DSM 28679</strain>
    </source>
</reference>
<dbReference type="InterPro" id="IPR005835">
    <property type="entry name" value="NTP_transferase_dom"/>
</dbReference>
<dbReference type="CDD" id="cd02509">
    <property type="entry name" value="GDP-M1P_Guanylyltransferase"/>
    <property type="match status" value="1"/>
</dbReference>
<dbReference type="Pfam" id="PF01050">
    <property type="entry name" value="MannoseP_isomer"/>
    <property type="match status" value="1"/>
</dbReference>
<comment type="catalytic activity">
    <reaction evidence="17">
        <text>alpha-D-mannose 1-phosphate + GTP + H(+) = GDP-alpha-D-mannose + diphosphate</text>
        <dbReference type="Rhea" id="RHEA:15229"/>
        <dbReference type="ChEBI" id="CHEBI:15378"/>
        <dbReference type="ChEBI" id="CHEBI:33019"/>
        <dbReference type="ChEBI" id="CHEBI:37565"/>
        <dbReference type="ChEBI" id="CHEBI:57527"/>
        <dbReference type="ChEBI" id="CHEBI:58409"/>
        <dbReference type="EC" id="2.7.7.13"/>
    </reaction>
</comment>